<feature type="compositionally biased region" description="Basic and acidic residues" evidence="3">
    <location>
        <begin position="373"/>
        <end position="388"/>
    </location>
</feature>
<feature type="region of interest" description="Disordered" evidence="3">
    <location>
        <begin position="327"/>
        <end position="388"/>
    </location>
</feature>
<feature type="compositionally biased region" description="Polar residues" evidence="3">
    <location>
        <begin position="355"/>
        <end position="372"/>
    </location>
</feature>
<comment type="caution">
    <text evidence="5">The sequence shown here is derived from an EMBL/GenBank/DDBJ whole genome shotgun (WGS) entry which is preliminary data.</text>
</comment>
<evidence type="ECO:0000256" key="1">
    <source>
        <dbReference type="ARBA" id="ARBA00022884"/>
    </source>
</evidence>
<feature type="compositionally biased region" description="Acidic residues" evidence="3">
    <location>
        <begin position="290"/>
        <end position="302"/>
    </location>
</feature>
<dbReference type="PROSITE" id="PS50102">
    <property type="entry name" value="RRM"/>
    <property type="match status" value="1"/>
</dbReference>
<evidence type="ECO:0000313" key="5">
    <source>
        <dbReference type="EMBL" id="KAG7167498.1"/>
    </source>
</evidence>
<evidence type="ECO:0000313" key="6">
    <source>
        <dbReference type="Proteomes" id="UP000747542"/>
    </source>
</evidence>
<sequence>MSKARLFVGGLNEKVDRDALGSRLSHYGSVSGIEIKEKTDFDGNVVFRFSYVNLEAPQSQIEECINHLNGASWQGSRLRVEIAKESFLDRLNRERAASQQQPPTHSEKIDKLPVVSTVKSPKAVKENDGETDSKRPQKDSEAEDNTHLDKKKKKKKEKSLNNGSIEDETSVTEYVGKMSESSREKKKKREREEESFETEPPAIAEYKSKKKNKSEEKMMSSFKKFSSVWADSDSENTDDGEADGVHVGDVMGNGGDQGIHTNQKPAKVSSVMSATVHKTPKSKKINGVGDDNDSDATIDDDDDADIVQDFSDVRDEQQAQLKILANLEGPGRGSTKSKIEGSAPAIKPITRYDPTLTSHQQFRISVQPSSQKQEVKGSEKSDPSGESKYVKVAKDLTFGQSSSGFSLLAQFSEQRKETREEIESEEEVIAPIVAPSKLITAQQHTKKKPFFIQPYDEKIEEKSCVQDINITDGNATHPYFKYKLHVLNDSECSLGMQLTISQDERIRSWQLRICECVLEDNCKKGLCNVKKKMDSIGNNTFLEVKEDFLPDKCYYFEILPNSHSDCPLLTGGGFTHPSGCHPRGPASTSPQEHKQVFYQVYDIFEKEDTEKMADPNWWLLEKMSAKFSMKVVLVLPEDGVQLSDI</sequence>
<dbReference type="EMBL" id="JAHLQT010021643">
    <property type="protein sequence ID" value="KAG7167498.1"/>
    <property type="molecule type" value="Genomic_DNA"/>
</dbReference>
<dbReference type="Gene3D" id="3.30.70.330">
    <property type="match status" value="1"/>
</dbReference>
<evidence type="ECO:0000256" key="2">
    <source>
        <dbReference type="PROSITE-ProRule" id="PRU00176"/>
    </source>
</evidence>
<protein>
    <submittedName>
        <fullName evidence="5">Nucleolar protein 8-like</fullName>
    </submittedName>
</protein>
<dbReference type="Proteomes" id="UP000747542">
    <property type="component" value="Unassembled WGS sequence"/>
</dbReference>
<feature type="domain" description="RRM" evidence="4">
    <location>
        <begin position="4"/>
        <end position="85"/>
    </location>
</feature>
<dbReference type="GO" id="GO:0003723">
    <property type="term" value="F:RNA binding"/>
    <property type="evidence" value="ECO:0007669"/>
    <property type="project" value="UniProtKB-UniRule"/>
</dbReference>
<evidence type="ECO:0000259" key="4">
    <source>
        <dbReference type="PROSITE" id="PS50102"/>
    </source>
</evidence>
<keyword evidence="1 2" id="KW-0694">RNA-binding</keyword>
<accession>A0A8J5MXG3</accession>
<feature type="region of interest" description="Disordered" evidence="3">
    <location>
        <begin position="94"/>
        <end position="302"/>
    </location>
</feature>
<dbReference type="InterPro" id="IPR000504">
    <property type="entry name" value="RRM_dom"/>
</dbReference>
<dbReference type="SUPFAM" id="SSF54928">
    <property type="entry name" value="RNA-binding domain, RBD"/>
    <property type="match status" value="1"/>
</dbReference>
<reference evidence="5" key="1">
    <citation type="journal article" date="2021" name="Sci. Adv.">
        <title>The American lobster genome reveals insights on longevity, neural, and immune adaptations.</title>
        <authorList>
            <person name="Polinski J.M."/>
            <person name="Zimin A.V."/>
            <person name="Clark K.F."/>
            <person name="Kohn A.B."/>
            <person name="Sadowski N."/>
            <person name="Timp W."/>
            <person name="Ptitsyn A."/>
            <person name="Khanna P."/>
            <person name="Romanova D.Y."/>
            <person name="Williams P."/>
            <person name="Greenwood S.J."/>
            <person name="Moroz L.L."/>
            <person name="Walt D.R."/>
            <person name="Bodnar A.G."/>
        </authorList>
    </citation>
    <scope>NUCLEOTIDE SEQUENCE</scope>
    <source>
        <strain evidence="5">GMGI-L3</strain>
    </source>
</reference>
<dbReference type="PANTHER" id="PTHR48029">
    <property type="entry name" value="NUCLEOLAR PROTEIN 8"/>
    <property type="match status" value="1"/>
</dbReference>
<organism evidence="5 6">
    <name type="scientific">Homarus americanus</name>
    <name type="common">American lobster</name>
    <dbReference type="NCBI Taxonomy" id="6706"/>
    <lineage>
        <taxon>Eukaryota</taxon>
        <taxon>Metazoa</taxon>
        <taxon>Ecdysozoa</taxon>
        <taxon>Arthropoda</taxon>
        <taxon>Crustacea</taxon>
        <taxon>Multicrustacea</taxon>
        <taxon>Malacostraca</taxon>
        <taxon>Eumalacostraca</taxon>
        <taxon>Eucarida</taxon>
        <taxon>Decapoda</taxon>
        <taxon>Pleocyemata</taxon>
        <taxon>Astacidea</taxon>
        <taxon>Nephropoidea</taxon>
        <taxon>Nephropidae</taxon>
        <taxon>Homarus</taxon>
    </lineage>
</organism>
<keyword evidence="6" id="KW-1185">Reference proteome</keyword>
<dbReference type="PANTHER" id="PTHR48029:SF1">
    <property type="entry name" value="NUCLEOLAR PROTEIN 8"/>
    <property type="match status" value="1"/>
</dbReference>
<evidence type="ECO:0000256" key="3">
    <source>
        <dbReference type="SAM" id="MobiDB-lite"/>
    </source>
</evidence>
<dbReference type="AlphaFoldDB" id="A0A8J5MXG3"/>
<feature type="compositionally biased region" description="Basic and acidic residues" evidence="3">
    <location>
        <begin position="123"/>
        <end position="148"/>
    </location>
</feature>
<dbReference type="InterPro" id="IPR035979">
    <property type="entry name" value="RBD_domain_sf"/>
</dbReference>
<feature type="compositionally biased region" description="Acidic residues" evidence="3">
    <location>
        <begin position="232"/>
        <end position="242"/>
    </location>
</feature>
<gene>
    <name evidence="5" type="primary">NOL8-L</name>
    <name evidence="5" type="ORF">Hamer_G012963</name>
</gene>
<dbReference type="InterPro" id="IPR012677">
    <property type="entry name" value="Nucleotide-bd_a/b_plait_sf"/>
</dbReference>
<proteinExistence type="predicted"/>
<name>A0A8J5MXG3_HOMAM</name>